<organism evidence="2 3">
    <name type="scientific">Maribacter sedimenticola</name>
    <dbReference type="NCBI Taxonomy" id="228956"/>
    <lineage>
        <taxon>Bacteria</taxon>
        <taxon>Pseudomonadati</taxon>
        <taxon>Bacteroidota</taxon>
        <taxon>Flavobacteriia</taxon>
        <taxon>Flavobacteriales</taxon>
        <taxon>Flavobacteriaceae</taxon>
        <taxon>Maribacter</taxon>
    </lineage>
</organism>
<reference evidence="2 3" key="1">
    <citation type="submission" date="2017-06" db="EMBL/GenBank/DDBJ databases">
        <authorList>
            <person name="Varghese N."/>
            <person name="Submissions S."/>
        </authorList>
    </citation>
    <scope>NUCLEOTIDE SEQUENCE [LARGE SCALE GENOMIC DNA]</scope>
    <source>
        <strain evidence="2 3">DSM 19840</strain>
    </source>
</reference>
<protein>
    <recommendedName>
        <fullName evidence="4">Lacal_2735 family protein</fullName>
    </recommendedName>
</protein>
<keyword evidence="1" id="KW-0175">Coiled coil</keyword>
<evidence type="ECO:0000313" key="3">
    <source>
        <dbReference type="Proteomes" id="UP000198337"/>
    </source>
</evidence>
<dbReference type="NCBIfam" id="NF033487">
    <property type="entry name" value="Lacal_2735_fam"/>
    <property type="match status" value="1"/>
</dbReference>
<name>A0ABY1SGH5_9FLAO</name>
<evidence type="ECO:0000256" key="1">
    <source>
        <dbReference type="SAM" id="Coils"/>
    </source>
</evidence>
<dbReference type="InterPro" id="IPR045493">
    <property type="entry name" value="DUF6435"/>
</dbReference>
<comment type="caution">
    <text evidence="2">The sequence shown here is derived from an EMBL/GenBank/DDBJ whole genome shotgun (WGS) entry which is preliminary data.</text>
</comment>
<dbReference type="EMBL" id="FZNV01000002">
    <property type="protein sequence ID" value="SNR45749.1"/>
    <property type="molecule type" value="Genomic_DNA"/>
</dbReference>
<accession>A0ABY1SGH5</accession>
<proteinExistence type="predicted"/>
<sequence length="57" mass="6801">MKTMFGIFKMKSEKEKLQSQYEKLLKEAHTLSTTNRKMSDQKTFEADEIMKKIELLD</sequence>
<feature type="coiled-coil region" evidence="1">
    <location>
        <begin position="7"/>
        <end position="34"/>
    </location>
</feature>
<dbReference type="Pfam" id="PF20027">
    <property type="entry name" value="DUF6435"/>
    <property type="match status" value="1"/>
</dbReference>
<evidence type="ECO:0000313" key="2">
    <source>
        <dbReference type="EMBL" id="SNR45749.1"/>
    </source>
</evidence>
<gene>
    <name evidence="2" type="ORF">SAMN04488009_1883</name>
</gene>
<evidence type="ECO:0008006" key="4">
    <source>
        <dbReference type="Google" id="ProtNLM"/>
    </source>
</evidence>
<keyword evidence="3" id="KW-1185">Reference proteome</keyword>
<dbReference type="Proteomes" id="UP000198337">
    <property type="component" value="Unassembled WGS sequence"/>
</dbReference>